<name>A0A654DEV7_SPHMU</name>
<evidence type="ECO:0000313" key="1">
    <source>
        <dbReference type="EMBL" id="VXD03806.1"/>
    </source>
</evidence>
<reference evidence="1 2" key="1">
    <citation type="submission" date="2019-10" db="EMBL/GenBank/DDBJ databases">
        <authorList>
            <person name="Karimi E."/>
        </authorList>
    </citation>
    <scope>NUCLEOTIDE SEQUENCE [LARGE SCALE GENOMIC DNA]</scope>
    <source>
        <strain evidence="1">Sphingobacterium sp. 8BC</strain>
    </source>
</reference>
<gene>
    <name evidence="1" type="ORF">SPHINGO8BC_60100</name>
</gene>
<accession>A0A654DEV7</accession>
<dbReference type="EMBL" id="CABWMV010000025">
    <property type="protein sequence ID" value="VXD03806.1"/>
    <property type="molecule type" value="Genomic_DNA"/>
</dbReference>
<sequence>MKRRCPDGTPKPAATEKISCQIVFEHTKAEDWENLKMGTLMNLKYLRFNP</sequence>
<organism evidence="1 2">
    <name type="scientific">Sphingobacterium multivorum</name>
    <dbReference type="NCBI Taxonomy" id="28454"/>
    <lineage>
        <taxon>Bacteria</taxon>
        <taxon>Pseudomonadati</taxon>
        <taxon>Bacteroidota</taxon>
        <taxon>Sphingobacteriia</taxon>
        <taxon>Sphingobacteriales</taxon>
        <taxon>Sphingobacteriaceae</taxon>
        <taxon>Sphingobacterium</taxon>
    </lineage>
</organism>
<proteinExistence type="predicted"/>
<dbReference type="AlphaFoldDB" id="A0A654DEV7"/>
<evidence type="ECO:0000313" key="2">
    <source>
        <dbReference type="Proteomes" id="UP000432350"/>
    </source>
</evidence>
<protein>
    <submittedName>
        <fullName evidence="1">Uncharacterized protein</fullName>
    </submittedName>
</protein>
<dbReference type="Proteomes" id="UP000432350">
    <property type="component" value="Unassembled WGS sequence"/>
</dbReference>